<dbReference type="PROSITE" id="PS51390">
    <property type="entry name" value="WAP"/>
    <property type="match status" value="1"/>
</dbReference>
<feature type="domain" description="WAP" evidence="1">
    <location>
        <begin position="13"/>
        <end position="59"/>
    </location>
</feature>
<reference evidence="2" key="1">
    <citation type="journal article" date="2014" name="Nat. Genet.">
        <title>Genome and transcriptome of the porcine whipworm Trichuris suis.</title>
        <authorList>
            <person name="Jex A.R."/>
            <person name="Nejsum P."/>
            <person name="Schwarz E.M."/>
            <person name="Hu L."/>
            <person name="Young N.D."/>
            <person name="Hall R.S."/>
            <person name="Korhonen P.K."/>
            <person name="Liao S."/>
            <person name="Thamsborg S."/>
            <person name="Xia J."/>
            <person name="Xu P."/>
            <person name="Wang S."/>
            <person name="Scheerlinck J.P."/>
            <person name="Hofmann A."/>
            <person name="Sternberg P.W."/>
            <person name="Wang J."/>
            <person name="Gasser R.B."/>
        </authorList>
    </citation>
    <scope>NUCLEOTIDE SEQUENCE [LARGE SCALE GENOMIC DNA]</scope>
    <source>
        <strain evidence="2">DCEP-RM93F</strain>
    </source>
</reference>
<dbReference type="InterPro" id="IPR008197">
    <property type="entry name" value="WAP_dom"/>
</dbReference>
<dbReference type="GO" id="GO:0005576">
    <property type="term" value="C:extracellular region"/>
    <property type="evidence" value="ECO:0007669"/>
    <property type="project" value="InterPro"/>
</dbReference>
<accession>A0A085MPJ7</accession>
<feature type="non-terminal residue" evidence="2">
    <location>
        <position position="1"/>
    </location>
</feature>
<gene>
    <name evidence="2" type="ORF">M514_14284</name>
</gene>
<organism evidence="2">
    <name type="scientific">Trichuris suis</name>
    <name type="common">pig whipworm</name>
    <dbReference type="NCBI Taxonomy" id="68888"/>
    <lineage>
        <taxon>Eukaryota</taxon>
        <taxon>Metazoa</taxon>
        <taxon>Ecdysozoa</taxon>
        <taxon>Nematoda</taxon>
        <taxon>Enoplea</taxon>
        <taxon>Dorylaimia</taxon>
        <taxon>Trichinellida</taxon>
        <taxon>Trichuridae</taxon>
        <taxon>Trichuris</taxon>
    </lineage>
</organism>
<dbReference type="Gene3D" id="4.10.75.10">
    <property type="entry name" value="Elafin-like"/>
    <property type="match status" value="1"/>
</dbReference>
<evidence type="ECO:0000259" key="1">
    <source>
        <dbReference type="PROSITE" id="PS51390"/>
    </source>
</evidence>
<name>A0A085MPJ7_9BILA</name>
<protein>
    <recommendedName>
        <fullName evidence="1">WAP domain-containing protein</fullName>
    </recommendedName>
</protein>
<dbReference type="SUPFAM" id="SSF57256">
    <property type="entry name" value="Elafin-like"/>
    <property type="match status" value="1"/>
</dbReference>
<dbReference type="EMBL" id="KL369101">
    <property type="protein sequence ID" value="KFD59143.1"/>
    <property type="molecule type" value="Genomic_DNA"/>
</dbReference>
<dbReference type="AlphaFoldDB" id="A0A085MPJ7"/>
<evidence type="ECO:0000313" key="2">
    <source>
        <dbReference type="EMBL" id="KFD59143.1"/>
    </source>
</evidence>
<sequence length="92" mass="9841">GKECVKPVQKPGPTAKPGTCPPYPFGAVGLAMFCQTDFDCKGTLKCCMTSVGFNCTAPVEESKIANQLLVNNRHCCNYRIGREVIKAGECPA</sequence>
<dbReference type="SMART" id="SM00217">
    <property type="entry name" value="WAP"/>
    <property type="match status" value="1"/>
</dbReference>
<proteinExistence type="predicted"/>
<dbReference type="Proteomes" id="UP000030758">
    <property type="component" value="Unassembled WGS sequence"/>
</dbReference>
<feature type="non-terminal residue" evidence="2">
    <location>
        <position position="92"/>
    </location>
</feature>
<dbReference type="GO" id="GO:0030414">
    <property type="term" value="F:peptidase inhibitor activity"/>
    <property type="evidence" value="ECO:0007669"/>
    <property type="project" value="InterPro"/>
</dbReference>
<dbReference type="InterPro" id="IPR036645">
    <property type="entry name" value="Elafin-like_sf"/>
</dbReference>
<dbReference type="PRINTS" id="PR00003">
    <property type="entry name" value="4DISULPHCORE"/>
</dbReference>
<dbReference type="Pfam" id="PF00095">
    <property type="entry name" value="WAP"/>
    <property type="match status" value="1"/>
</dbReference>